<protein>
    <recommendedName>
        <fullName evidence="8">Fatty acid hydroxylase domain-containing protein</fullName>
    </recommendedName>
</protein>
<evidence type="ECO:0000256" key="3">
    <source>
        <dbReference type="ARBA" id="ARBA00022989"/>
    </source>
</evidence>
<feature type="transmembrane region" description="Helical" evidence="7">
    <location>
        <begin position="42"/>
        <end position="61"/>
    </location>
</feature>
<evidence type="ECO:0000256" key="7">
    <source>
        <dbReference type="SAM" id="Phobius"/>
    </source>
</evidence>
<organism evidence="9 10">
    <name type="scientific">Aphanothece sacrum FPU1</name>
    <dbReference type="NCBI Taxonomy" id="1920663"/>
    <lineage>
        <taxon>Bacteria</taxon>
        <taxon>Bacillati</taxon>
        <taxon>Cyanobacteriota</taxon>
        <taxon>Cyanophyceae</taxon>
        <taxon>Oscillatoriophycideae</taxon>
        <taxon>Chroococcales</taxon>
        <taxon>Aphanothecaceae</taxon>
        <taxon>Aphanothece</taxon>
    </lineage>
</organism>
<dbReference type="GO" id="GO:0006643">
    <property type="term" value="P:membrane lipid metabolic process"/>
    <property type="evidence" value="ECO:0007669"/>
    <property type="project" value="TreeGrafter"/>
</dbReference>
<dbReference type="GO" id="GO:0016020">
    <property type="term" value="C:membrane"/>
    <property type="evidence" value="ECO:0007669"/>
    <property type="project" value="GOC"/>
</dbReference>
<keyword evidence="3 7" id="KW-1133">Transmembrane helix</keyword>
<keyword evidence="6 7" id="KW-0472">Membrane</keyword>
<evidence type="ECO:0000256" key="1">
    <source>
        <dbReference type="ARBA" id="ARBA00004127"/>
    </source>
</evidence>
<dbReference type="RefSeq" id="WP_124971161.1">
    <property type="nucleotide sequence ID" value="NZ_BDQK01000013.1"/>
</dbReference>
<evidence type="ECO:0000256" key="5">
    <source>
        <dbReference type="ARBA" id="ARBA00023098"/>
    </source>
</evidence>
<evidence type="ECO:0000256" key="6">
    <source>
        <dbReference type="ARBA" id="ARBA00023136"/>
    </source>
</evidence>
<keyword evidence="5" id="KW-0443">Lipid metabolism</keyword>
<comment type="caution">
    <text evidence="9">The sequence shown here is derived from an EMBL/GenBank/DDBJ whole genome shotgun (WGS) entry which is preliminary data.</text>
</comment>
<feature type="transmembrane region" description="Helical" evidence="7">
    <location>
        <begin position="73"/>
        <end position="94"/>
    </location>
</feature>
<dbReference type="InterPro" id="IPR051689">
    <property type="entry name" value="Sterol_desaturase/TMEM195"/>
</dbReference>
<dbReference type="GO" id="GO:0012505">
    <property type="term" value="C:endomembrane system"/>
    <property type="evidence" value="ECO:0007669"/>
    <property type="project" value="UniProtKB-SubCell"/>
</dbReference>
<proteinExistence type="predicted"/>
<dbReference type="Proteomes" id="UP000287247">
    <property type="component" value="Unassembled WGS sequence"/>
</dbReference>
<dbReference type="InterPro" id="IPR006694">
    <property type="entry name" value="Fatty_acid_hydroxylase"/>
</dbReference>
<gene>
    <name evidence="9" type="ORF">AsFPU1_2584</name>
</gene>
<keyword evidence="4" id="KW-0560">Oxidoreductase</keyword>
<dbReference type="AlphaFoldDB" id="A0A401IIN9"/>
<dbReference type="OrthoDB" id="9770329at2"/>
<keyword evidence="2 7" id="KW-0812">Transmembrane</keyword>
<comment type="subcellular location">
    <subcellularLocation>
        <location evidence="1">Endomembrane system</location>
        <topology evidence="1">Multi-pass membrane protein</topology>
    </subcellularLocation>
</comment>
<accession>A0A401IIN9</accession>
<keyword evidence="10" id="KW-1185">Reference proteome</keyword>
<feature type="transmembrane region" description="Helical" evidence="7">
    <location>
        <begin position="5"/>
        <end position="22"/>
    </location>
</feature>
<reference evidence="10" key="1">
    <citation type="submission" date="2017-05" db="EMBL/GenBank/DDBJ databases">
        <title>Physiological properties and genetic analysis related to exopolysaccharide production of fresh-water unicellular cyanobacterium Aphanothece sacrum, Suizenji Nori, that has been cultured as a food source in Japan.</title>
        <authorList>
            <person name="Kanesaki Y."/>
            <person name="Yoshikawa S."/>
            <person name="Ohki K."/>
        </authorList>
    </citation>
    <scope>NUCLEOTIDE SEQUENCE [LARGE SCALE GENOMIC DNA]</scope>
    <source>
        <strain evidence="10">FPU1</strain>
    </source>
</reference>
<dbReference type="GO" id="GO:0008610">
    <property type="term" value="P:lipid biosynthetic process"/>
    <property type="evidence" value="ECO:0007669"/>
    <property type="project" value="InterPro"/>
</dbReference>
<feature type="domain" description="Fatty acid hydroxylase" evidence="8">
    <location>
        <begin position="89"/>
        <end position="222"/>
    </location>
</feature>
<dbReference type="GO" id="GO:0050479">
    <property type="term" value="F:glyceryl-ether monooxygenase activity"/>
    <property type="evidence" value="ECO:0007669"/>
    <property type="project" value="TreeGrafter"/>
</dbReference>
<dbReference type="GO" id="GO:0005506">
    <property type="term" value="F:iron ion binding"/>
    <property type="evidence" value="ECO:0007669"/>
    <property type="project" value="InterPro"/>
</dbReference>
<evidence type="ECO:0000313" key="10">
    <source>
        <dbReference type="Proteomes" id="UP000287247"/>
    </source>
</evidence>
<evidence type="ECO:0000256" key="4">
    <source>
        <dbReference type="ARBA" id="ARBA00023002"/>
    </source>
</evidence>
<dbReference type="EMBL" id="BDQK01000013">
    <property type="protein sequence ID" value="GBF81172.1"/>
    <property type="molecule type" value="Genomic_DNA"/>
</dbReference>
<sequence length="252" mass="29250">MITQTLIGLSALFASGILFWLWEIKDPLRPVAYRSCFPREFGAAMISAVYSIILAYFFVALVKLTISPSVMTFIGWTGLLSWPLWMRLLIAYILKDFSFYLTHWIKHTNDILWLTHNWHHSIDQLWWLAAQRESLTDVLLFKVGFLAFPLLGIPPEIMIFVGIHYIVHDNWIHLNVKWRSWMKFIEWFYVTPRVHSIHHSQTGSVTKNLGALLTIFDRLFGTYVDPEEVALDQIQFASGDNAVVTPRKIIGV</sequence>
<name>A0A401IIN9_APHSA</name>
<feature type="transmembrane region" description="Helical" evidence="7">
    <location>
        <begin position="143"/>
        <end position="167"/>
    </location>
</feature>
<dbReference type="PANTHER" id="PTHR21624">
    <property type="entry name" value="STEROL DESATURASE-RELATED PROTEIN"/>
    <property type="match status" value="1"/>
</dbReference>
<evidence type="ECO:0000259" key="8">
    <source>
        <dbReference type="Pfam" id="PF04116"/>
    </source>
</evidence>
<evidence type="ECO:0000313" key="9">
    <source>
        <dbReference type="EMBL" id="GBF81172.1"/>
    </source>
</evidence>
<dbReference type="PANTHER" id="PTHR21624:SF1">
    <property type="entry name" value="ALKYLGLYCEROL MONOOXYGENASE"/>
    <property type="match status" value="1"/>
</dbReference>
<evidence type="ECO:0000256" key="2">
    <source>
        <dbReference type="ARBA" id="ARBA00022692"/>
    </source>
</evidence>
<dbReference type="Pfam" id="PF04116">
    <property type="entry name" value="FA_hydroxylase"/>
    <property type="match status" value="1"/>
</dbReference>